<reference evidence="8 9" key="2">
    <citation type="submission" date="2018-11" db="EMBL/GenBank/DDBJ databases">
        <authorList>
            <consortium name="Pathogen Informatics"/>
        </authorList>
    </citation>
    <scope>NUCLEOTIDE SEQUENCE [LARGE SCALE GENOMIC DNA]</scope>
</reference>
<evidence type="ECO:0000313" key="10">
    <source>
        <dbReference type="WBParaSite" id="SBAD_0000847301-mRNA-1"/>
    </source>
</evidence>
<proteinExistence type="predicted"/>
<keyword evidence="5" id="KW-0539">Nucleus</keyword>
<keyword evidence="2" id="KW-0805">Transcription regulation</keyword>
<dbReference type="Proteomes" id="UP000270296">
    <property type="component" value="Unassembled WGS sequence"/>
</dbReference>
<gene>
    <name evidence="8" type="ORF">SBAD_LOCUS8171</name>
</gene>
<evidence type="ECO:0000256" key="1">
    <source>
        <dbReference type="ARBA" id="ARBA00004123"/>
    </source>
</evidence>
<keyword evidence="4" id="KW-0804">Transcription</keyword>
<evidence type="ECO:0000313" key="9">
    <source>
        <dbReference type="Proteomes" id="UP000270296"/>
    </source>
</evidence>
<organism evidence="10">
    <name type="scientific">Soboliphyme baturini</name>
    <dbReference type="NCBI Taxonomy" id="241478"/>
    <lineage>
        <taxon>Eukaryota</taxon>
        <taxon>Metazoa</taxon>
        <taxon>Ecdysozoa</taxon>
        <taxon>Nematoda</taxon>
        <taxon>Enoplea</taxon>
        <taxon>Dorylaimia</taxon>
        <taxon>Dioctophymatida</taxon>
        <taxon>Dioctophymatoidea</taxon>
        <taxon>Soboliphymatidae</taxon>
        <taxon>Soboliphyme</taxon>
    </lineage>
</organism>
<dbReference type="PANTHER" id="PTHR13455:SF7">
    <property type="entry name" value="SIMJANG, ISOFORM E"/>
    <property type="match status" value="1"/>
</dbReference>
<keyword evidence="3" id="KW-0175">Coiled coil</keyword>
<reference evidence="10" key="1">
    <citation type="submission" date="2016-06" db="UniProtKB">
        <authorList>
            <consortium name="WormBaseParasite"/>
        </authorList>
    </citation>
    <scope>IDENTIFICATION</scope>
</reference>
<dbReference type="WBParaSite" id="SBAD_0000847301-mRNA-1">
    <property type="protein sequence ID" value="SBAD_0000847301-mRNA-1"/>
    <property type="gene ID" value="SBAD_0000847301"/>
</dbReference>
<dbReference type="Gene3D" id="6.10.250.1650">
    <property type="match status" value="1"/>
</dbReference>
<dbReference type="GO" id="GO:0000122">
    <property type="term" value="P:negative regulation of transcription by RNA polymerase II"/>
    <property type="evidence" value="ECO:0007669"/>
    <property type="project" value="InterPro"/>
</dbReference>
<keyword evidence="9" id="KW-1185">Reference proteome</keyword>
<name>A0A183IX25_9BILA</name>
<feature type="region of interest" description="Disordered" evidence="6">
    <location>
        <begin position="1"/>
        <end position="75"/>
    </location>
</feature>
<evidence type="ECO:0000259" key="7">
    <source>
        <dbReference type="Pfam" id="PF16563"/>
    </source>
</evidence>
<evidence type="ECO:0000256" key="2">
    <source>
        <dbReference type="ARBA" id="ARBA00023015"/>
    </source>
</evidence>
<evidence type="ECO:0000313" key="8">
    <source>
        <dbReference type="EMBL" id="VDP15638.1"/>
    </source>
</evidence>
<dbReference type="EMBL" id="UZAM01011329">
    <property type="protein sequence ID" value="VDP15638.1"/>
    <property type="molecule type" value="Genomic_DNA"/>
</dbReference>
<evidence type="ECO:0000256" key="5">
    <source>
        <dbReference type="ARBA" id="ARBA00023242"/>
    </source>
</evidence>
<dbReference type="PANTHER" id="PTHR13455">
    <property type="entry name" value="TRANSCRIPTIONAL REPRESSOR P66-RELATED"/>
    <property type="match status" value="1"/>
</dbReference>
<feature type="domain" description="Transcriptional repressor p66 coiled-coil MBD2-interaction" evidence="7">
    <location>
        <begin position="137"/>
        <end position="177"/>
    </location>
</feature>
<dbReference type="OrthoDB" id="8186989at2759"/>
<protein>
    <submittedName>
        <fullName evidence="10">P66_CC domain-containing protein</fullName>
    </submittedName>
</protein>
<sequence>MDVSDAAPLSLINTKGESPNQLRRSQRASAKRAQERMRGEFKDVLEVNGSAAKKGSKSDDKLDSSDESPEQPTKRRRLLSSIFIEPSDPHFAIQQQDDGAVVILSDDSDVSSLHSDEIAVLKKDFDKLLSKEPTNEQIVERDLIIKDLKMQLRIEEARLVLLKKMRLSQQLPVKAAVKGLGGDISDRASRPVHAIGLNDLSRTSQLNILRNKESGVSNAVNNATTVRSIHAPYQPKLTVPASHLPHIRPNASDIQTPAQRQAAAKLALRKQLEKTLLQIPHPKPPPPEMHFIPNPHQPEFLYLVGLDEVVQRVLSNKDRHPPFICAQCHTDFTPSWKQERGEIMCEKCVRSNQKKSLKSEHTNRLKQAFVKALQQEQEIERQIKEGTFNFASLHHSASTPSLNNSFSSPHSKGQPGLSAMSAAFAANGPSATNRNLSSAGNLASTFNNMLPNLQLGFSPQMVGIGWNPLLAARFPAAAVAAAAATAAGLPQTWIQNFPRNFLKDFQQQRNAAAALQRQFLLDMMPRPHKWK</sequence>
<feature type="compositionally biased region" description="Basic and acidic residues" evidence="6">
    <location>
        <begin position="32"/>
        <end position="45"/>
    </location>
</feature>
<feature type="compositionally biased region" description="Polar residues" evidence="6">
    <location>
        <begin position="11"/>
        <end position="20"/>
    </location>
</feature>
<dbReference type="Pfam" id="PF16563">
    <property type="entry name" value="P66_CC"/>
    <property type="match status" value="1"/>
</dbReference>
<dbReference type="GO" id="GO:0016581">
    <property type="term" value="C:NuRD complex"/>
    <property type="evidence" value="ECO:0007669"/>
    <property type="project" value="TreeGrafter"/>
</dbReference>
<evidence type="ECO:0000256" key="4">
    <source>
        <dbReference type="ARBA" id="ARBA00023163"/>
    </source>
</evidence>
<evidence type="ECO:0000256" key="6">
    <source>
        <dbReference type="SAM" id="MobiDB-lite"/>
    </source>
</evidence>
<evidence type="ECO:0000256" key="3">
    <source>
        <dbReference type="ARBA" id="ARBA00023054"/>
    </source>
</evidence>
<dbReference type="AlphaFoldDB" id="A0A183IX25"/>
<comment type="subcellular location">
    <subcellularLocation>
        <location evidence="1">Nucleus</location>
    </subcellularLocation>
</comment>
<dbReference type="InterPro" id="IPR040386">
    <property type="entry name" value="P66"/>
</dbReference>
<dbReference type="InterPro" id="IPR032346">
    <property type="entry name" value="P66_CC"/>
</dbReference>
<accession>A0A183IX25</accession>